<evidence type="ECO:0000313" key="2">
    <source>
        <dbReference type="Proteomes" id="UP001164929"/>
    </source>
</evidence>
<dbReference type="EMBL" id="JAQIZT010000010">
    <property type="protein sequence ID" value="KAJ6981150.1"/>
    <property type="molecule type" value="Genomic_DNA"/>
</dbReference>
<protein>
    <submittedName>
        <fullName evidence="1">Uncharacterized protein</fullName>
    </submittedName>
</protein>
<reference evidence="1" key="1">
    <citation type="journal article" date="2023" name="Mol. Ecol. Resour.">
        <title>Chromosome-level genome assembly of a triploid poplar Populus alba 'Berolinensis'.</title>
        <authorList>
            <person name="Chen S."/>
            <person name="Yu Y."/>
            <person name="Wang X."/>
            <person name="Wang S."/>
            <person name="Zhang T."/>
            <person name="Zhou Y."/>
            <person name="He R."/>
            <person name="Meng N."/>
            <person name="Wang Y."/>
            <person name="Liu W."/>
            <person name="Liu Z."/>
            <person name="Liu J."/>
            <person name="Guo Q."/>
            <person name="Huang H."/>
            <person name="Sederoff R.R."/>
            <person name="Wang G."/>
            <person name="Qu G."/>
            <person name="Chen S."/>
        </authorList>
    </citation>
    <scope>NUCLEOTIDE SEQUENCE</scope>
    <source>
        <strain evidence="1">SC-2020</strain>
    </source>
</reference>
<evidence type="ECO:0000313" key="1">
    <source>
        <dbReference type="EMBL" id="KAJ6981150.1"/>
    </source>
</evidence>
<accession>A0AAD6MA03</accession>
<name>A0AAD6MA03_9ROSI</name>
<gene>
    <name evidence="1" type="ORF">NC653_024523</name>
</gene>
<sequence length="113" mass="11891">MNQFPASFSICFPNLIVLLKLQEEGLIGILASRSQTLLLLGNLKLAEGAAQLFLSNAGLSPLLSTILASNPPPAKEHLTTPLVPPSLPILPLTTGRLISHNLQPTAVSSVCTD</sequence>
<comment type="caution">
    <text evidence="1">The sequence shown here is derived from an EMBL/GenBank/DDBJ whole genome shotgun (WGS) entry which is preliminary data.</text>
</comment>
<organism evidence="1 2">
    <name type="scientific">Populus alba x Populus x berolinensis</name>
    <dbReference type="NCBI Taxonomy" id="444605"/>
    <lineage>
        <taxon>Eukaryota</taxon>
        <taxon>Viridiplantae</taxon>
        <taxon>Streptophyta</taxon>
        <taxon>Embryophyta</taxon>
        <taxon>Tracheophyta</taxon>
        <taxon>Spermatophyta</taxon>
        <taxon>Magnoliopsida</taxon>
        <taxon>eudicotyledons</taxon>
        <taxon>Gunneridae</taxon>
        <taxon>Pentapetalae</taxon>
        <taxon>rosids</taxon>
        <taxon>fabids</taxon>
        <taxon>Malpighiales</taxon>
        <taxon>Salicaceae</taxon>
        <taxon>Saliceae</taxon>
        <taxon>Populus</taxon>
    </lineage>
</organism>
<dbReference type="Proteomes" id="UP001164929">
    <property type="component" value="Chromosome 10"/>
</dbReference>
<proteinExistence type="predicted"/>
<keyword evidence="2" id="KW-1185">Reference proteome</keyword>
<dbReference type="AlphaFoldDB" id="A0AAD6MA03"/>